<evidence type="ECO:0000313" key="2">
    <source>
        <dbReference type="Proteomes" id="UP000017670"/>
    </source>
</evidence>
<organism evidence="1 2">
    <name type="scientific">Acinetobacter beijerinckii CIP 110307</name>
    <dbReference type="NCBI Taxonomy" id="1217648"/>
    <lineage>
        <taxon>Bacteria</taxon>
        <taxon>Pseudomonadati</taxon>
        <taxon>Pseudomonadota</taxon>
        <taxon>Gammaproteobacteria</taxon>
        <taxon>Moraxellales</taxon>
        <taxon>Moraxellaceae</taxon>
        <taxon>Acinetobacter</taxon>
    </lineage>
</organism>
<accession>N9FI08</accession>
<dbReference type="AlphaFoldDB" id="N9FI08"/>
<evidence type="ECO:0008006" key="3">
    <source>
        <dbReference type="Google" id="ProtNLM"/>
    </source>
</evidence>
<evidence type="ECO:0000313" key="1">
    <source>
        <dbReference type="EMBL" id="ENW06945.1"/>
    </source>
</evidence>
<name>N9FI08_9GAMM</name>
<keyword evidence="2" id="KW-1185">Reference proteome</keyword>
<dbReference type="RefSeq" id="WP_005059744.1">
    <property type="nucleotide sequence ID" value="NZ_KB849765.1"/>
</dbReference>
<dbReference type="GeneID" id="29857394"/>
<dbReference type="PATRIC" id="fig|1217648.3.peg.1380"/>
<dbReference type="Proteomes" id="UP000017670">
    <property type="component" value="Unassembled WGS sequence"/>
</dbReference>
<sequence length="182" mass="21056">MKYTPEIQQICSVIVNTVISNDIFNDDCNLYYFEKENGTKRHQAVSTLRDDVNLHVIFSIPTNTRYIYITVSDGDANLIRQLFATLEDIEGHEQIGIGCVQLFDDTRLIENDVRGIILLPIITSDILNFLPTQLEINEVNYNFILVVFLSTKEYQQWETKGYDALIDYFIENEKDLVAFDLS</sequence>
<dbReference type="HOGENOM" id="CLU_1479056_0_0_6"/>
<reference evidence="1 2" key="1">
    <citation type="submission" date="2013-02" db="EMBL/GenBank/DDBJ databases">
        <title>The Genome Sequence of Acinetobacter beijerinckii CIP 110307.</title>
        <authorList>
            <consortium name="The Broad Institute Genome Sequencing Platform"/>
            <consortium name="The Broad Institute Genome Sequencing Center for Infectious Disease"/>
            <person name="Cerqueira G."/>
            <person name="Feldgarden M."/>
            <person name="Courvalin P."/>
            <person name="Perichon B."/>
            <person name="Grillot-Courvalin C."/>
            <person name="Clermont D."/>
            <person name="Rocha E."/>
            <person name="Yoon E.-J."/>
            <person name="Nemec A."/>
            <person name="Walker B."/>
            <person name="Young S.K."/>
            <person name="Zeng Q."/>
            <person name="Gargeya S."/>
            <person name="Fitzgerald M."/>
            <person name="Haas B."/>
            <person name="Abouelleil A."/>
            <person name="Alvarado L."/>
            <person name="Arachchi H.M."/>
            <person name="Berlin A.M."/>
            <person name="Chapman S.B."/>
            <person name="Dewar J."/>
            <person name="Goldberg J."/>
            <person name="Griggs A."/>
            <person name="Gujja S."/>
            <person name="Hansen M."/>
            <person name="Howarth C."/>
            <person name="Imamovic A."/>
            <person name="Larimer J."/>
            <person name="McCowan C."/>
            <person name="Murphy C."/>
            <person name="Neiman D."/>
            <person name="Pearson M."/>
            <person name="Priest M."/>
            <person name="Roberts A."/>
            <person name="Saif S."/>
            <person name="Shea T."/>
            <person name="Sisk P."/>
            <person name="Sykes S."/>
            <person name="Wortman J."/>
            <person name="Nusbaum C."/>
            <person name="Birren B."/>
        </authorList>
    </citation>
    <scope>NUCLEOTIDE SEQUENCE [LARGE SCALE GENOMIC DNA]</scope>
    <source>
        <strain evidence="1 2">CIP 110307</strain>
    </source>
</reference>
<dbReference type="STRING" id="262668.GCA_000931715_00653"/>
<gene>
    <name evidence="1" type="ORF">F933_01405</name>
</gene>
<comment type="caution">
    <text evidence="1">The sequence shown here is derived from an EMBL/GenBank/DDBJ whole genome shotgun (WGS) entry which is preliminary data.</text>
</comment>
<dbReference type="eggNOG" id="ENOG5031SAC">
    <property type="taxonomic scope" value="Bacteria"/>
</dbReference>
<proteinExistence type="predicted"/>
<protein>
    <recommendedName>
        <fullName evidence="3">Suppressor of fused-like domain-containing protein</fullName>
    </recommendedName>
</protein>
<dbReference type="EMBL" id="APQL01000005">
    <property type="protein sequence ID" value="ENW06945.1"/>
    <property type="molecule type" value="Genomic_DNA"/>
</dbReference>